<dbReference type="WBParaSite" id="Csp11.Scaffold629.g7723.t1">
    <property type="protein sequence ID" value="Csp11.Scaffold629.g7723.t1"/>
    <property type="gene ID" value="Csp11.Scaffold629.g7723"/>
</dbReference>
<organism evidence="1 2">
    <name type="scientific">Caenorhabditis tropicalis</name>
    <dbReference type="NCBI Taxonomy" id="1561998"/>
    <lineage>
        <taxon>Eukaryota</taxon>
        <taxon>Metazoa</taxon>
        <taxon>Ecdysozoa</taxon>
        <taxon>Nematoda</taxon>
        <taxon>Chromadorea</taxon>
        <taxon>Rhabditida</taxon>
        <taxon>Rhabditina</taxon>
        <taxon>Rhabditomorpha</taxon>
        <taxon>Rhabditoidea</taxon>
        <taxon>Rhabditidae</taxon>
        <taxon>Peloderinae</taxon>
        <taxon>Caenorhabditis</taxon>
    </lineage>
</organism>
<proteinExistence type="predicted"/>
<accession>A0A1I7UBR0</accession>
<evidence type="ECO:0000313" key="1">
    <source>
        <dbReference type="Proteomes" id="UP000095282"/>
    </source>
</evidence>
<dbReference type="AlphaFoldDB" id="A0A1I7UBR0"/>
<sequence>MWHWHSKTISILNHGKVKRRSSSTDMLPTNFAVLGMIQQVKNSKAKIGQSTHKKAFIGYHPFEKNSETNVLAMTTLIEKKTKSQNRNRK</sequence>
<evidence type="ECO:0000313" key="2">
    <source>
        <dbReference type="WBParaSite" id="Csp11.Scaffold629.g7723.t1"/>
    </source>
</evidence>
<name>A0A1I7UBR0_9PELO</name>
<protein>
    <submittedName>
        <fullName evidence="2">Ovule protein</fullName>
    </submittedName>
</protein>
<dbReference type="Proteomes" id="UP000095282">
    <property type="component" value="Unplaced"/>
</dbReference>
<reference evidence="2" key="1">
    <citation type="submission" date="2016-11" db="UniProtKB">
        <authorList>
            <consortium name="WormBaseParasite"/>
        </authorList>
    </citation>
    <scope>IDENTIFICATION</scope>
</reference>
<keyword evidence="1" id="KW-1185">Reference proteome</keyword>